<name>A0A1X7PZR9_9HYPH</name>
<dbReference type="AlphaFoldDB" id="A0A1X7PZR9"/>
<keyword evidence="3" id="KW-1185">Reference proteome</keyword>
<sequence>MNGEKEASGGSSLLLRVTSLPLLQSLAGPPNGMALALFSRGERIKGHVMSTTTAAPVEGNTLFPIVLSIVAAAATGVLWAYANPIQLVPGVIQWRIFAFLPPLVGILLGWKSGFICGYLGTIVWSLLAGTFIPAHSLIVDGIMVGLTGLVPGLMFDPAKQTFDRAVLIKIAAVCLIVGLVMVAAVSASLAYLGIFPFWWAMGYLGLSDIVPMLIGTPLLVIPAYKMLKSALPGGFKRF</sequence>
<gene>
    <name evidence="2" type="ORF">SAMN02982922_5894</name>
</gene>
<organism evidence="2 3">
    <name type="scientific">Mesorhizobium australicum</name>
    <dbReference type="NCBI Taxonomy" id="536018"/>
    <lineage>
        <taxon>Bacteria</taxon>
        <taxon>Pseudomonadati</taxon>
        <taxon>Pseudomonadota</taxon>
        <taxon>Alphaproteobacteria</taxon>
        <taxon>Hyphomicrobiales</taxon>
        <taxon>Phyllobacteriaceae</taxon>
        <taxon>Mesorhizobium</taxon>
    </lineage>
</organism>
<dbReference type="EMBL" id="FXBL01000004">
    <property type="protein sequence ID" value="SMH57807.1"/>
    <property type="molecule type" value="Genomic_DNA"/>
</dbReference>
<keyword evidence="1" id="KW-0472">Membrane</keyword>
<proteinExistence type="predicted"/>
<reference evidence="2 3" key="1">
    <citation type="submission" date="2017-04" db="EMBL/GenBank/DDBJ databases">
        <authorList>
            <person name="Afonso C.L."/>
            <person name="Miller P.J."/>
            <person name="Scott M.A."/>
            <person name="Spackman E."/>
            <person name="Goraichik I."/>
            <person name="Dimitrov K.M."/>
            <person name="Suarez D.L."/>
            <person name="Swayne D.E."/>
        </authorList>
    </citation>
    <scope>NUCLEOTIDE SEQUENCE [LARGE SCALE GENOMIC DNA]</scope>
    <source>
        <strain evidence="2 3">B5P</strain>
    </source>
</reference>
<evidence type="ECO:0000256" key="1">
    <source>
        <dbReference type="SAM" id="Phobius"/>
    </source>
</evidence>
<feature type="transmembrane region" description="Helical" evidence="1">
    <location>
        <begin position="62"/>
        <end position="82"/>
    </location>
</feature>
<keyword evidence="1" id="KW-1133">Transmembrane helix</keyword>
<evidence type="ECO:0000313" key="3">
    <source>
        <dbReference type="Proteomes" id="UP000193083"/>
    </source>
</evidence>
<evidence type="ECO:0008006" key="4">
    <source>
        <dbReference type="Google" id="ProtNLM"/>
    </source>
</evidence>
<feature type="transmembrane region" description="Helical" evidence="1">
    <location>
        <begin position="132"/>
        <end position="154"/>
    </location>
</feature>
<dbReference type="Proteomes" id="UP000193083">
    <property type="component" value="Unassembled WGS sequence"/>
</dbReference>
<keyword evidence="1" id="KW-0812">Transmembrane</keyword>
<feature type="transmembrane region" description="Helical" evidence="1">
    <location>
        <begin position="166"/>
        <end position="191"/>
    </location>
</feature>
<accession>A0A1X7PZR9</accession>
<evidence type="ECO:0000313" key="2">
    <source>
        <dbReference type="EMBL" id="SMH57807.1"/>
    </source>
</evidence>
<feature type="transmembrane region" description="Helical" evidence="1">
    <location>
        <begin position="94"/>
        <end position="120"/>
    </location>
</feature>
<feature type="transmembrane region" description="Helical" evidence="1">
    <location>
        <begin position="197"/>
        <end position="221"/>
    </location>
</feature>
<protein>
    <recommendedName>
        <fullName evidence="4">Aminotriazole resistance protein</fullName>
    </recommendedName>
</protein>